<dbReference type="GO" id="GO:0008168">
    <property type="term" value="F:methyltransferase activity"/>
    <property type="evidence" value="ECO:0007669"/>
    <property type="project" value="TreeGrafter"/>
</dbReference>
<reference evidence="3" key="1">
    <citation type="submission" date="2020-05" db="EMBL/GenBank/DDBJ databases">
        <title>Phylogenomic resolution of chytrid fungi.</title>
        <authorList>
            <person name="Stajich J.E."/>
            <person name="Amses K."/>
            <person name="Simmons R."/>
            <person name="Seto K."/>
            <person name="Myers J."/>
            <person name="Bonds A."/>
            <person name="Quandt C.A."/>
            <person name="Barry K."/>
            <person name="Liu P."/>
            <person name="Grigoriev I."/>
            <person name="Longcore J.E."/>
            <person name="James T.Y."/>
        </authorList>
    </citation>
    <scope>NUCLEOTIDE SEQUENCE</scope>
    <source>
        <strain evidence="3">JEL0513</strain>
    </source>
</reference>
<dbReference type="Gene3D" id="3.40.50.150">
    <property type="entry name" value="Vaccinia Virus protein VP39"/>
    <property type="match status" value="1"/>
</dbReference>
<dbReference type="AlphaFoldDB" id="A0AAD5XD40"/>
<dbReference type="InterPro" id="IPR029063">
    <property type="entry name" value="SAM-dependent_MTases_sf"/>
</dbReference>
<dbReference type="Pfam" id="PF13649">
    <property type="entry name" value="Methyltransf_25"/>
    <property type="match status" value="1"/>
</dbReference>
<feature type="domain" description="Methyltransferase" evidence="2">
    <location>
        <begin position="223"/>
        <end position="314"/>
    </location>
</feature>
<accession>A0AAD5XD40</accession>
<keyword evidence="4" id="KW-1185">Reference proteome</keyword>
<proteinExistence type="predicted"/>
<sequence>MGVILSTPTNSKARIGSAKTSVLLTRSRSKTQPHPKGARALPPKPESQTRSLPSLPPPLLAENATASSSRISERFSLDSDSDSFWDLDIGRKQHSLHAIDLARPNNNNLNINASPLLPRPNPPQILLNRAKSVPTSKSAGRSDSTPEVYRTARIWNPNAPVSTVDQDRREYHAVESSAYVLPSDDIEQSRLRFQTIMLAYAFAGEIVCSSARRMLETTAGVKVLDVGCAQGFWLESLNDQYPNAFYYGVDIAQDALDAATKTENMKYQFGNVLERLPFPDSTFDYVHQRLLVFGMPKNQYVDVIRELIRVAKPGAWIELVESDINAYSLGPINTHLEGFSSVELP</sequence>
<evidence type="ECO:0000313" key="3">
    <source>
        <dbReference type="EMBL" id="KAJ3096000.1"/>
    </source>
</evidence>
<dbReference type="CDD" id="cd02440">
    <property type="entry name" value="AdoMet_MTases"/>
    <property type="match status" value="1"/>
</dbReference>
<evidence type="ECO:0000313" key="4">
    <source>
        <dbReference type="Proteomes" id="UP001211907"/>
    </source>
</evidence>
<feature type="compositionally biased region" description="Basic residues" evidence="1">
    <location>
        <begin position="27"/>
        <end position="37"/>
    </location>
</feature>
<dbReference type="EMBL" id="JADGJH010002641">
    <property type="protein sequence ID" value="KAJ3096000.1"/>
    <property type="molecule type" value="Genomic_DNA"/>
</dbReference>
<gene>
    <name evidence="3" type="ORF">HK100_005671</name>
</gene>
<organism evidence="3 4">
    <name type="scientific">Physocladia obscura</name>
    <dbReference type="NCBI Taxonomy" id="109957"/>
    <lineage>
        <taxon>Eukaryota</taxon>
        <taxon>Fungi</taxon>
        <taxon>Fungi incertae sedis</taxon>
        <taxon>Chytridiomycota</taxon>
        <taxon>Chytridiomycota incertae sedis</taxon>
        <taxon>Chytridiomycetes</taxon>
        <taxon>Chytridiales</taxon>
        <taxon>Chytriomycetaceae</taxon>
        <taxon>Physocladia</taxon>
    </lineage>
</organism>
<feature type="non-terminal residue" evidence="3">
    <location>
        <position position="345"/>
    </location>
</feature>
<dbReference type="PANTHER" id="PTHR43591">
    <property type="entry name" value="METHYLTRANSFERASE"/>
    <property type="match status" value="1"/>
</dbReference>
<dbReference type="Proteomes" id="UP001211907">
    <property type="component" value="Unassembled WGS sequence"/>
</dbReference>
<feature type="compositionally biased region" description="Polar residues" evidence="1">
    <location>
        <begin position="1"/>
        <end position="26"/>
    </location>
</feature>
<evidence type="ECO:0000259" key="2">
    <source>
        <dbReference type="Pfam" id="PF13649"/>
    </source>
</evidence>
<comment type="caution">
    <text evidence="3">The sequence shown here is derived from an EMBL/GenBank/DDBJ whole genome shotgun (WGS) entry which is preliminary data.</text>
</comment>
<dbReference type="PANTHER" id="PTHR43591:SF24">
    <property type="entry name" value="2-METHOXY-6-POLYPRENYL-1,4-BENZOQUINOL METHYLASE, MITOCHONDRIAL"/>
    <property type="match status" value="1"/>
</dbReference>
<feature type="region of interest" description="Disordered" evidence="1">
    <location>
        <begin position="1"/>
        <end position="73"/>
    </location>
</feature>
<protein>
    <recommendedName>
        <fullName evidence="2">Methyltransferase domain-containing protein</fullName>
    </recommendedName>
</protein>
<evidence type="ECO:0000256" key="1">
    <source>
        <dbReference type="SAM" id="MobiDB-lite"/>
    </source>
</evidence>
<dbReference type="InterPro" id="IPR041698">
    <property type="entry name" value="Methyltransf_25"/>
</dbReference>
<dbReference type="SUPFAM" id="SSF53335">
    <property type="entry name" value="S-adenosyl-L-methionine-dependent methyltransferases"/>
    <property type="match status" value="1"/>
</dbReference>
<name>A0AAD5XD40_9FUNG</name>